<keyword evidence="4" id="KW-0223">Dioxygenase</keyword>
<keyword evidence="3" id="KW-0847">Vitamin C</keyword>
<accession>A0AAD3XXW7</accession>
<evidence type="ECO:0000256" key="2">
    <source>
        <dbReference type="ARBA" id="ARBA00022723"/>
    </source>
</evidence>
<gene>
    <name evidence="9" type="ORF">Nepgr_022151</name>
</gene>
<protein>
    <recommendedName>
        <fullName evidence="8">Fe2OG dioxygenase domain-containing protein</fullName>
    </recommendedName>
</protein>
<proteinExistence type="predicted"/>
<keyword evidence="2" id="KW-0479">Metal-binding</keyword>
<evidence type="ECO:0000313" key="10">
    <source>
        <dbReference type="Proteomes" id="UP001279734"/>
    </source>
</evidence>
<evidence type="ECO:0000256" key="4">
    <source>
        <dbReference type="ARBA" id="ARBA00022964"/>
    </source>
</evidence>
<keyword evidence="5" id="KW-0560">Oxidoreductase</keyword>
<evidence type="ECO:0000313" key="9">
    <source>
        <dbReference type="EMBL" id="GMH20310.1"/>
    </source>
</evidence>
<evidence type="ECO:0000259" key="8">
    <source>
        <dbReference type="PROSITE" id="PS51471"/>
    </source>
</evidence>
<evidence type="ECO:0000256" key="3">
    <source>
        <dbReference type="ARBA" id="ARBA00022896"/>
    </source>
</evidence>
<organism evidence="9 10">
    <name type="scientific">Nepenthes gracilis</name>
    <name type="common">Slender pitcher plant</name>
    <dbReference type="NCBI Taxonomy" id="150966"/>
    <lineage>
        <taxon>Eukaryota</taxon>
        <taxon>Viridiplantae</taxon>
        <taxon>Streptophyta</taxon>
        <taxon>Embryophyta</taxon>
        <taxon>Tracheophyta</taxon>
        <taxon>Spermatophyta</taxon>
        <taxon>Magnoliopsida</taxon>
        <taxon>eudicotyledons</taxon>
        <taxon>Gunneridae</taxon>
        <taxon>Pentapetalae</taxon>
        <taxon>Caryophyllales</taxon>
        <taxon>Nepenthaceae</taxon>
        <taxon>Nepenthes</taxon>
    </lineage>
</organism>
<dbReference type="AlphaFoldDB" id="A0AAD3XXW7"/>
<dbReference type="PROSITE" id="PS51471">
    <property type="entry name" value="FE2OG_OXY"/>
    <property type="match status" value="1"/>
</dbReference>
<sequence>MSVDGTVDRRRDVQAMIGNGNGVVAPNHSTHRLRLNPNTEHKPDSYDNLQLEYSPLLFSSLERYLPPIMLNVSRDVKVQYMREILMKYSPEGERNRVQRHKEYRQKIMLNYQPLHNELYSMHATNFFVPSFLKAVNDNSEDSFRSIISEAAPGIFTFEMLQPHFCELLLSEVENFERWVCETKFRIMQPNTMNKYGAVLDDFGLDTMLGKLMDDYVRPLSKVFFSEVGGSTLDSHHGFVVEYGIDRDVDLGFHVDDAEVTLNVCLGKQFSGGELFFRGVRCDKHVNTETLPEEILDCCHVPGHAILHRGRHRHGARATTGGHRINLILWCRSSVFRELKKYQKDFSSWCGECQREKKERQEQSVLATKLELLKGDENPAW</sequence>
<reference evidence="9" key="1">
    <citation type="submission" date="2023-05" db="EMBL/GenBank/DDBJ databases">
        <title>Nepenthes gracilis genome sequencing.</title>
        <authorList>
            <person name="Fukushima K."/>
        </authorList>
    </citation>
    <scope>NUCLEOTIDE SEQUENCE</scope>
    <source>
        <strain evidence="9">SING2019-196</strain>
    </source>
</reference>
<dbReference type="SMART" id="SM00702">
    <property type="entry name" value="P4Hc"/>
    <property type="match status" value="1"/>
</dbReference>
<keyword evidence="6" id="KW-0408">Iron</keyword>
<keyword evidence="10" id="KW-1185">Reference proteome</keyword>
<dbReference type="PANTHER" id="PTHR24014:SF4">
    <property type="entry name" value="2-OXOGLUTARATE AND IRON-DEPENDENT OXYGENASE DOMAIN-CONTAINING PROTEIN 2"/>
    <property type="match status" value="1"/>
</dbReference>
<dbReference type="Proteomes" id="UP001279734">
    <property type="component" value="Unassembled WGS sequence"/>
</dbReference>
<dbReference type="GO" id="GO:0005506">
    <property type="term" value="F:iron ion binding"/>
    <property type="evidence" value="ECO:0007669"/>
    <property type="project" value="InterPro"/>
</dbReference>
<evidence type="ECO:0000256" key="1">
    <source>
        <dbReference type="ARBA" id="ARBA00001961"/>
    </source>
</evidence>
<dbReference type="GO" id="GO:0031418">
    <property type="term" value="F:L-ascorbic acid binding"/>
    <property type="evidence" value="ECO:0007669"/>
    <property type="project" value="UniProtKB-KW"/>
</dbReference>
<evidence type="ECO:0000256" key="6">
    <source>
        <dbReference type="ARBA" id="ARBA00023004"/>
    </source>
</evidence>
<dbReference type="InterPro" id="IPR006620">
    <property type="entry name" value="Pro_4_hyd_alph"/>
</dbReference>
<dbReference type="InterPro" id="IPR005123">
    <property type="entry name" value="Oxoglu/Fe-dep_dioxygenase_dom"/>
</dbReference>
<evidence type="ECO:0000256" key="7">
    <source>
        <dbReference type="SAM" id="MobiDB-lite"/>
    </source>
</evidence>
<dbReference type="GO" id="GO:0051213">
    <property type="term" value="F:dioxygenase activity"/>
    <property type="evidence" value="ECO:0007669"/>
    <property type="project" value="UniProtKB-KW"/>
</dbReference>
<comment type="cofactor">
    <cofactor evidence="1">
        <name>L-ascorbate</name>
        <dbReference type="ChEBI" id="CHEBI:38290"/>
    </cofactor>
</comment>
<comment type="caution">
    <text evidence="9">The sequence shown here is derived from an EMBL/GenBank/DDBJ whole genome shotgun (WGS) entry which is preliminary data.</text>
</comment>
<name>A0AAD3XXW7_NEPGR</name>
<dbReference type="PANTHER" id="PTHR24014">
    <property type="entry name" value="2-OXOGLUTARATE AND IRON-DEPENDENT OXYGENASE DOMAIN-CONTAINING PROTEIN 2"/>
    <property type="match status" value="1"/>
</dbReference>
<dbReference type="GO" id="GO:0016705">
    <property type="term" value="F:oxidoreductase activity, acting on paired donors, with incorporation or reduction of molecular oxygen"/>
    <property type="evidence" value="ECO:0007669"/>
    <property type="project" value="InterPro"/>
</dbReference>
<evidence type="ECO:0000256" key="5">
    <source>
        <dbReference type="ARBA" id="ARBA00023002"/>
    </source>
</evidence>
<feature type="region of interest" description="Disordered" evidence="7">
    <location>
        <begin position="19"/>
        <end position="45"/>
    </location>
</feature>
<dbReference type="EMBL" id="BSYO01000021">
    <property type="protein sequence ID" value="GMH20310.1"/>
    <property type="molecule type" value="Genomic_DNA"/>
</dbReference>
<feature type="domain" description="Fe2OG dioxygenase" evidence="8">
    <location>
        <begin position="233"/>
        <end position="332"/>
    </location>
</feature>
<dbReference type="Pfam" id="PF25238">
    <property type="entry name" value="OGFOD2-like"/>
    <property type="match status" value="1"/>
</dbReference>